<evidence type="ECO:0000256" key="2">
    <source>
        <dbReference type="ARBA" id="ARBA00008919"/>
    </source>
</evidence>
<dbReference type="PANTHER" id="PTHR11929:SF194">
    <property type="entry name" value="ALPHA-(1,3)-FUCOSYLTRANSFERASE 10"/>
    <property type="match status" value="1"/>
</dbReference>
<dbReference type="GO" id="GO:0032580">
    <property type="term" value="C:Golgi cisterna membrane"/>
    <property type="evidence" value="ECO:0007669"/>
    <property type="project" value="UniProtKB-SubCell"/>
</dbReference>
<reference evidence="7 8" key="1">
    <citation type="journal article" date="2010" name="Cell">
        <title>The genome of Naegleria gruberi illuminates early eukaryotic versatility.</title>
        <authorList>
            <person name="Fritz-Laylin L.K."/>
            <person name="Prochnik S.E."/>
            <person name="Ginger M.L."/>
            <person name="Dacks J.B."/>
            <person name="Carpenter M.L."/>
            <person name="Field M.C."/>
            <person name="Kuo A."/>
            <person name="Paredez A."/>
            <person name="Chapman J."/>
            <person name="Pham J."/>
            <person name="Shu S."/>
            <person name="Neupane R."/>
            <person name="Cipriano M."/>
            <person name="Mancuso J."/>
            <person name="Tu H."/>
            <person name="Salamov A."/>
            <person name="Lindquist E."/>
            <person name="Shapiro H."/>
            <person name="Lucas S."/>
            <person name="Grigoriev I.V."/>
            <person name="Cande W.Z."/>
            <person name="Fulton C."/>
            <person name="Rokhsar D.S."/>
            <person name="Dawson S.C."/>
        </authorList>
    </citation>
    <scope>NUCLEOTIDE SEQUENCE [LARGE SCALE GENOMIC DNA]</scope>
    <source>
        <strain evidence="7 8">NEG-M</strain>
    </source>
</reference>
<dbReference type="SUPFAM" id="SSF53756">
    <property type="entry name" value="UDP-Glycosyltransferase/glycogen phosphorylase"/>
    <property type="match status" value="1"/>
</dbReference>
<dbReference type="AlphaFoldDB" id="D2VYA1"/>
<sequence length="491" mass="57253">MSPKRDTQRNFLMIANLLTNPDQRSEGSYGWYQEQLELNNNLGKVKFSDKVMVRFGFQETSVTGKDMFHYFRTFNTKEKCPRQHSCEVFVDTVAGEIINNKGINLDAVLVHYNYKPPFFLSSLKEQTRNIDMLHTIINGPRHELNEKTIIEHSNAVDNIYGESMWRGMRRLSLFMCSEAVMARNIQPLIQKKGEKQSMQNFSESPADISICFLKTCTVWVNCLYYPIEIIKTGLFGKKPLAKNKGVCAFISNCHNGDLAKSRYQLLTKLSEYVPIHQYGACGKNIQEGHGGKQFELDNNCRFYFAVENSMVTDYVSEKFFEGLKALQNGAKLMMIYKGAPNFKEWNFPPNSFINIDDFESPEKLGEYLKSINDDEAFEKRFNQITLSDQKHIDKAVRDLDYRLGQNIPCRICKSIGEMKLARYLLFKIGLKPENNKVNYDEWSDFRRNFESLGKERLKILDRMYYMAYSIFQEKENYKNIFNLGWEFNKKG</sequence>
<dbReference type="RefSeq" id="XP_002670956.1">
    <property type="nucleotide sequence ID" value="XM_002670910.1"/>
</dbReference>
<dbReference type="EMBL" id="GG738910">
    <property type="protein sequence ID" value="EFC38212.1"/>
    <property type="molecule type" value="Genomic_DNA"/>
</dbReference>
<dbReference type="InParanoid" id="D2VYA1"/>
<dbReference type="Proteomes" id="UP000006671">
    <property type="component" value="Unassembled WGS sequence"/>
</dbReference>
<keyword evidence="5" id="KW-0472">Membrane</keyword>
<evidence type="ECO:0000256" key="5">
    <source>
        <dbReference type="RuleBase" id="RU003832"/>
    </source>
</evidence>
<accession>D2VYA1</accession>
<comment type="similarity">
    <text evidence="2 5">Belongs to the glycosyltransferase 10 family.</text>
</comment>
<evidence type="ECO:0000256" key="3">
    <source>
        <dbReference type="ARBA" id="ARBA00022676"/>
    </source>
</evidence>
<dbReference type="InterPro" id="IPR001503">
    <property type="entry name" value="Glyco_trans_10"/>
</dbReference>
<dbReference type="Pfam" id="PF00852">
    <property type="entry name" value="Glyco_transf_10"/>
    <property type="match status" value="1"/>
</dbReference>
<dbReference type="EC" id="2.4.1.-" evidence="5"/>
<feature type="domain" description="Fucosyltransferase C-terminal" evidence="6">
    <location>
        <begin position="241"/>
        <end position="417"/>
    </location>
</feature>
<evidence type="ECO:0000313" key="7">
    <source>
        <dbReference type="EMBL" id="EFC38212.1"/>
    </source>
</evidence>
<dbReference type="PANTHER" id="PTHR11929">
    <property type="entry name" value="ALPHA- 1,3 -FUCOSYLTRANSFERASE"/>
    <property type="match status" value="1"/>
</dbReference>
<evidence type="ECO:0000256" key="1">
    <source>
        <dbReference type="ARBA" id="ARBA00004922"/>
    </source>
</evidence>
<proteinExistence type="inferred from homology"/>
<comment type="pathway">
    <text evidence="1">Protein modification; protein glycosylation.</text>
</comment>
<comment type="subcellular location">
    <subcellularLocation>
        <location evidence="5">Golgi apparatus</location>
        <location evidence="5">Golgi stack membrane</location>
        <topology evidence="5">Single-pass type II membrane protein</topology>
    </subcellularLocation>
</comment>
<keyword evidence="5" id="KW-0812">Transmembrane</keyword>
<keyword evidence="8" id="KW-1185">Reference proteome</keyword>
<dbReference type="Gene3D" id="3.40.50.11660">
    <property type="entry name" value="Glycosyl transferase family 10, C-terminal domain"/>
    <property type="match status" value="1"/>
</dbReference>
<evidence type="ECO:0000256" key="4">
    <source>
        <dbReference type="ARBA" id="ARBA00022679"/>
    </source>
</evidence>
<dbReference type="OrthoDB" id="427096at2759"/>
<dbReference type="InterPro" id="IPR055270">
    <property type="entry name" value="Glyco_tran_10_C"/>
</dbReference>
<keyword evidence="5" id="KW-0333">Golgi apparatus</keyword>
<name>D2VYA1_NAEGR</name>
<evidence type="ECO:0000259" key="6">
    <source>
        <dbReference type="Pfam" id="PF00852"/>
    </source>
</evidence>
<dbReference type="GeneID" id="8853848"/>
<organism evidence="8">
    <name type="scientific">Naegleria gruberi</name>
    <name type="common">Amoeba</name>
    <dbReference type="NCBI Taxonomy" id="5762"/>
    <lineage>
        <taxon>Eukaryota</taxon>
        <taxon>Discoba</taxon>
        <taxon>Heterolobosea</taxon>
        <taxon>Tetramitia</taxon>
        <taxon>Eutetramitia</taxon>
        <taxon>Vahlkampfiidae</taxon>
        <taxon>Naegleria</taxon>
    </lineage>
</organism>
<dbReference type="eggNOG" id="KOG2619">
    <property type="taxonomic scope" value="Eukaryota"/>
</dbReference>
<dbReference type="GO" id="GO:0046920">
    <property type="term" value="F:alpha-(1-&gt;3)-fucosyltransferase activity"/>
    <property type="evidence" value="ECO:0007669"/>
    <property type="project" value="TreeGrafter"/>
</dbReference>
<dbReference type="VEuPathDB" id="AmoebaDB:NAEGRDRAFT_74045"/>
<evidence type="ECO:0000313" key="8">
    <source>
        <dbReference type="Proteomes" id="UP000006671"/>
    </source>
</evidence>
<keyword evidence="4 5" id="KW-0808">Transferase</keyword>
<protein>
    <recommendedName>
        <fullName evidence="5">Fucosyltransferase</fullName>
        <ecNumber evidence="5">2.4.1.-</ecNumber>
    </recommendedName>
</protein>
<dbReference type="InterPro" id="IPR038577">
    <property type="entry name" value="GT10-like_C_sf"/>
</dbReference>
<dbReference type="UniPathway" id="UPA00378"/>
<keyword evidence="3 5" id="KW-0328">Glycosyltransferase</keyword>
<gene>
    <name evidence="7" type="ORF">NAEGRDRAFT_74045</name>
</gene>
<dbReference type="KEGG" id="ngr:NAEGRDRAFT_74045"/>